<evidence type="ECO:0000256" key="1">
    <source>
        <dbReference type="SAM" id="Phobius"/>
    </source>
</evidence>
<feature type="transmembrane region" description="Helical" evidence="1">
    <location>
        <begin position="26"/>
        <end position="45"/>
    </location>
</feature>
<evidence type="ECO:0000313" key="3">
    <source>
        <dbReference type="Proteomes" id="UP000253729"/>
    </source>
</evidence>
<sequence>MEPRPHSVPGLGSPVPVLEFNCLRPIFGTPLLGFFLGIIMAPMILSRRSWASGRPMPGTAQRAFIETLPGYGRVV</sequence>
<dbReference type="GeneID" id="38133920"/>
<keyword evidence="1" id="KW-0472">Membrane</keyword>
<reference evidence="2 3" key="1">
    <citation type="submission" date="2018-07" db="EMBL/GenBank/DDBJ databases">
        <title>The genomes of Aspergillus section Nigri reveals drivers in fungal speciation.</title>
        <authorList>
            <consortium name="DOE Joint Genome Institute"/>
            <person name="Vesth T.C."/>
            <person name="Nybo J."/>
            <person name="Theobald S."/>
            <person name="Brandl J."/>
            <person name="Frisvad J.C."/>
            <person name="Nielsen K.F."/>
            <person name="Lyhne E.K."/>
            <person name="Kogle M.E."/>
            <person name="Kuo A."/>
            <person name="Riley R."/>
            <person name="Clum A."/>
            <person name="Nolan M."/>
            <person name="Lipzen A."/>
            <person name="Salamov A."/>
            <person name="Henrissat B."/>
            <person name="Wiebenga A."/>
            <person name="De vries R.P."/>
            <person name="Grigoriev I.V."/>
            <person name="Mortensen U.H."/>
            <person name="Andersen M.R."/>
            <person name="Baker S.E."/>
        </authorList>
    </citation>
    <scope>NUCLEOTIDE SEQUENCE [LARGE SCALE GENOMIC DNA]</scope>
    <source>
        <strain evidence="2 3">CBS 139.54b</strain>
    </source>
</reference>
<dbReference type="RefSeq" id="XP_026628055.1">
    <property type="nucleotide sequence ID" value="XM_026765564.1"/>
</dbReference>
<name>A0A3F3Q7A6_9EURO</name>
<protein>
    <submittedName>
        <fullName evidence="2">Uncharacterized protein</fullName>
    </submittedName>
</protein>
<gene>
    <name evidence="2" type="ORF">BDQ94DRAFT_140133</name>
</gene>
<accession>A0A3F3Q7A6</accession>
<dbReference type="AlphaFoldDB" id="A0A3F3Q7A6"/>
<dbReference type="EMBL" id="KZ852041">
    <property type="protein sequence ID" value="RDH35033.1"/>
    <property type="molecule type" value="Genomic_DNA"/>
</dbReference>
<proteinExistence type="predicted"/>
<dbReference type="Proteomes" id="UP000253729">
    <property type="component" value="Unassembled WGS sequence"/>
</dbReference>
<keyword evidence="1" id="KW-1133">Transmembrane helix</keyword>
<evidence type="ECO:0000313" key="2">
    <source>
        <dbReference type="EMBL" id="RDH35033.1"/>
    </source>
</evidence>
<keyword evidence="3" id="KW-1185">Reference proteome</keyword>
<organism evidence="2 3">
    <name type="scientific">Aspergillus welwitschiae</name>
    <dbReference type="NCBI Taxonomy" id="1341132"/>
    <lineage>
        <taxon>Eukaryota</taxon>
        <taxon>Fungi</taxon>
        <taxon>Dikarya</taxon>
        <taxon>Ascomycota</taxon>
        <taxon>Pezizomycotina</taxon>
        <taxon>Eurotiomycetes</taxon>
        <taxon>Eurotiomycetidae</taxon>
        <taxon>Eurotiales</taxon>
        <taxon>Aspergillaceae</taxon>
        <taxon>Aspergillus</taxon>
        <taxon>Aspergillus subgen. Circumdati</taxon>
    </lineage>
</organism>
<keyword evidence="1" id="KW-0812">Transmembrane</keyword>